<evidence type="ECO:0000313" key="4">
    <source>
        <dbReference type="Proteomes" id="UP000311382"/>
    </source>
</evidence>
<protein>
    <recommendedName>
        <fullName evidence="5">Ser-Thr-rich glycosyl-phosphatidyl-inositol-anchored membrane family-domain-containing protein</fullName>
    </recommendedName>
</protein>
<feature type="compositionally biased region" description="Low complexity" evidence="1">
    <location>
        <begin position="123"/>
        <end position="138"/>
    </location>
</feature>
<proteinExistence type="predicted"/>
<gene>
    <name evidence="3" type="ORF">DMC30DRAFT_414017</name>
</gene>
<comment type="caution">
    <text evidence="3">The sequence shown here is derived from an EMBL/GenBank/DDBJ whole genome shotgun (WGS) entry which is preliminary data.</text>
</comment>
<evidence type="ECO:0008006" key="5">
    <source>
        <dbReference type="Google" id="ProtNLM"/>
    </source>
</evidence>
<name>A0A5C5G3K4_9BASI</name>
<dbReference type="OrthoDB" id="2538201at2759"/>
<sequence length="291" mass="29013">MRLSTFAAVLTTFLPSLVSATYFTSPVAGTTWDQAIGQTITWHYQPGGAPRGDIVLQIDTRNPKAAQTLVVATDVDLTSERVTVSADVGFSRANSWILRMVNSDDYSSIYTQVTDLTINSFRGSVAPSSTTPAATTTRGSGGAVGNGSGQDDDPASNPPVRTSTSATSSRESSSAETTSTDSSSTETSSTDSSSTESPSSSSSSSSSSPSSTQLVTATVLSTASGVFVTLQPSTSSGGPISIVTVTAASGSIASPAAAGSTSAAGRALAVPATAKWGAVLAAGAIGAACLL</sequence>
<dbReference type="Proteomes" id="UP000311382">
    <property type="component" value="Unassembled WGS sequence"/>
</dbReference>
<organism evidence="3 4">
    <name type="scientific">Rhodotorula diobovata</name>
    <dbReference type="NCBI Taxonomy" id="5288"/>
    <lineage>
        <taxon>Eukaryota</taxon>
        <taxon>Fungi</taxon>
        <taxon>Dikarya</taxon>
        <taxon>Basidiomycota</taxon>
        <taxon>Pucciniomycotina</taxon>
        <taxon>Microbotryomycetes</taxon>
        <taxon>Sporidiobolales</taxon>
        <taxon>Sporidiobolaceae</taxon>
        <taxon>Rhodotorula</taxon>
    </lineage>
</organism>
<evidence type="ECO:0000256" key="2">
    <source>
        <dbReference type="SAM" id="SignalP"/>
    </source>
</evidence>
<accession>A0A5C5G3K4</accession>
<feature type="chain" id="PRO_5022939619" description="Ser-Thr-rich glycosyl-phosphatidyl-inositol-anchored membrane family-domain-containing protein" evidence="2">
    <location>
        <begin position="21"/>
        <end position="291"/>
    </location>
</feature>
<feature type="region of interest" description="Disordered" evidence="1">
    <location>
        <begin position="122"/>
        <end position="211"/>
    </location>
</feature>
<reference evidence="3 4" key="1">
    <citation type="submission" date="2019-03" db="EMBL/GenBank/DDBJ databases">
        <title>Rhodosporidium diobovatum UCD-FST 08-225 genome sequencing, assembly, and annotation.</title>
        <authorList>
            <person name="Fakankun I.U."/>
            <person name="Fristensky B."/>
            <person name="Levin D.B."/>
        </authorList>
    </citation>
    <scope>NUCLEOTIDE SEQUENCE [LARGE SCALE GENOMIC DNA]</scope>
    <source>
        <strain evidence="3 4">UCD-FST 08-225</strain>
    </source>
</reference>
<feature type="signal peptide" evidence="2">
    <location>
        <begin position="1"/>
        <end position="20"/>
    </location>
</feature>
<dbReference type="EMBL" id="SOZI01000009">
    <property type="protein sequence ID" value="TNY23690.1"/>
    <property type="molecule type" value="Genomic_DNA"/>
</dbReference>
<keyword evidence="4" id="KW-1185">Reference proteome</keyword>
<dbReference type="AlphaFoldDB" id="A0A5C5G3K4"/>
<keyword evidence="2" id="KW-0732">Signal</keyword>
<feature type="compositionally biased region" description="Low complexity" evidence="1">
    <location>
        <begin position="161"/>
        <end position="211"/>
    </location>
</feature>
<evidence type="ECO:0000256" key="1">
    <source>
        <dbReference type="SAM" id="MobiDB-lite"/>
    </source>
</evidence>
<evidence type="ECO:0000313" key="3">
    <source>
        <dbReference type="EMBL" id="TNY23690.1"/>
    </source>
</evidence>
<feature type="compositionally biased region" description="Gly residues" evidence="1">
    <location>
        <begin position="139"/>
        <end position="148"/>
    </location>
</feature>